<dbReference type="Pfam" id="PF14898">
    <property type="entry name" value="DUF4491"/>
    <property type="match status" value="1"/>
</dbReference>
<dbReference type="AlphaFoldDB" id="A0A974GW60"/>
<organism evidence="2 3">
    <name type="scientific">Sedimentibacter hydroxybenzoicus DSM 7310</name>
    <dbReference type="NCBI Taxonomy" id="1123245"/>
    <lineage>
        <taxon>Bacteria</taxon>
        <taxon>Bacillati</taxon>
        <taxon>Bacillota</taxon>
        <taxon>Tissierellia</taxon>
        <taxon>Sedimentibacter</taxon>
    </lineage>
</organism>
<evidence type="ECO:0000256" key="1">
    <source>
        <dbReference type="SAM" id="Phobius"/>
    </source>
</evidence>
<dbReference type="RefSeq" id="WP_179237827.1">
    <property type="nucleotide sequence ID" value="NZ_JACBNQ010000007.1"/>
</dbReference>
<accession>A0A974GW60</accession>
<keyword evidence="3" id="KW-1185">Reference proteome</keyword>
<keyword evidence="1" id="KW-0472">Membrane</keyword>
<keyword evidence="1" id="KW-0812">Transmembrane</keyword>
<evidence type="ECO:0000313" key="2">
    <source>
        <dbReference type="EMBL" id="NYB74137.1"/>
    </source>
</evidence>
<gene>
    <name evidence="2" type="ORF">HZF24_08270</name>
</gene>
<feature type="transmembrane region" description="Helical" evidence="1">
    <location>
        <begin position="35"/>
        <end position="52"/>
    </location>
</feature>
<dbReference type="EMBL" id="JACBNQ010000007">
    <property type="protein sequence ID" value="NYB74137.1"/>
    <property type="molecule type" value="Genomic_DNA"/>
</dbReference>
<proteinExistence type="predicted"/>
<comment type="caution">
    <text evidence="2">The sequence shown here is derived from an EMBL/GenBank/DDBJ whole genome shotgun (WGS) entry which is preliminary data.</text>
</comment>
<dbReference type="Proteomes" id="UP000611629">
    <property type="component" value="Unassembled WGS sequence"/>
</dbReference>
<dbReference type="InterPro" id="IPR027890">
    <property type="entry name" value="DUF4491"/>
</dbReference>
<evidence type="ECO:0000313" key="3">
    <source>
        <dbReference type="Proteomes" id="UP000611629"/>
    </source>
</evidence>
<keyword evidence="1" id="KW-1133">Transmembrane helix</keyword>
<sequence length="100" mass="11364">MNFKGFIIGLVSFVIIGVFHPIVIKAEYYIGKKIWPAFLLAGVVFLVLSFFIENTTLSAVLGITGFSSLWSILEIFHQEERVKKGWFPANPKKKKEEQSN</sequence>
<feature type="transmembrane region" description="Helical" evidence="1">
    <location>
        <begin position="6"/>
        <end position="23"/>
    </location>
</feature>
<name>A0A974GW60_SEDHY</name>
<reference evidence="2" key="1">
    <citation type="submission" date="2020-07" db="EMBL/GenBank/DDBJ databases">
        <title>Genomic analysis of a strain of Sedimentibacter Hydroxybenzoicus DSM7310.</title>
        <authorList>
            <person name="Ma S."/>
        </authorList>
    </citation>
    <scope>NUCLEOTIDE SEQUENCE</scope>
    <source>
        <strain evidence="2">DSM 7310</strain>
    </source>
</reference>
<protein>
    <submittedName>
        <fullName evidence="2">DUF4491 family protein</fullName>
    </submittedName>
</protein>